<dbReference type="AlphaFoldDB" id="A0A7U4DPA0"/>
<evidence type="ECO:0000313" key="6">
    <source>
        <dbReference type="Proteomes" id="UP000006365"/>
    </source>
</evidence>
<evidence type="ECO:0000256" key="1">
    <source>
        <dbReference type="ARBA" id="ARBA00006814"/>
    </source>
</evidence>
<gene>
    <name evidence="5" type="ordered locus">Despr_1786</name>
</gene>
<dbReference type="RefSeq" id="WP_015724477.1">
    <property type="nucleotide sequence ID" value="NC_014972.1"/>
</dbReference>
<keyword evidence="4" id="KW-0378">Hydrolase</keyword>
<comment type="similarity">
    <text evidence="1">Belongs to the peptidase A31 family.</text>
</comment>
<dbReference type="GO" id="GO:0004190">
    <property type="term" value="F:aspartic-type endopeptidase activity"/>
    <property type="evidence" value="ECO:0007669"/>
    <property type="project" value="UniProtKB-KW"/>
</dbReference>
<dbReference type="InterPro" id="IPR000671">
    <property type="entry name" value="Peptidase_A31"/>
</dbReference>
<dbReference type="GO" id="GO:0016485">
    <property type="term" value="P:protein processing"/>
    <property type="evidence" value="ECO:0007669"/>
    <property type="project" value="TreeGrafter"/>
</dbReference>
<proteinExistence type="inferred from homology"/>
<dbReference type="PANTHER" id="PTHR30302:SF1">
    <property type="entry name" value="HYDROGENASE 2 MATURATION PROTEASE"/>
    <property type="match status" value="1"/>
</dbReference>
<dbReference type="CDD" id="cd00518">
    <property type="entry name" value="H2MP"/>
    <property type="match status" value="1"/>
</dbReference>
<dbReference type="SUPFAM" id="SSF53163">
    <property type="entry name" value="HybD-like"/>
    <property type="match status" value="1"/>
</dbReference>
<name>A0A7U4DPA0_DESPD</name>
<dbReference type="PANTHER" id="PTHR30302">
    <property type="entry name" value="HYDROGENASE 1 MATURATION PROTEASE"/>
    <property type="match status" value="1"/>
</dbReference>
<keyword evidence="2 5" id="KW-0645">Protease</keyword>
<dbReference type="GO" id="GO:0008047">
    <property type="term" value="F:enzyme activator activity"/>
    <property type="evidence" value="ECO:0007669"/>
    <property type="project" value="InterPro"/>
</dbReference>
<accession>A0A7U4DPA0</accession>
<sequence length="142" mass="15278">MNRRRIICVGNSLVTADAVGHLVHDELRSRNLGDSFEVLDGGLAGLDLLPFFDGCEVMVLVDRVVGFADPGSVVRLDAARLDEVWTEAYSHSGGLLYLLKTLPHLGLDPLPKVWLIGIEGEGEAETIKRAADMAVEAANALV</sequence>
<protein>
    <submittedName>
        <fullName evidence="5">Hydrogenase maturation protease</fullName>
    </submittedName>
</protein>
<dbReference type="KEGG" id="dpr:Despr_1786"/>
<dbReference type="InterPro" id="IPR023430">
    <property type="entry name" value="Pept_HybD-like_dom_sf"/>
</dbReference>
<keyword evidence="3" id="KW-0064">Aspartyl protease</keyword>
<dbReference type="NCBIfam" id="TIGR00072">
    <property type="entry name" value="hydrog_prot"/>
    <property type="match status" value="1"/>
</dbReference>
<organism evidence="5 6">
    <name type="scientific">Desulfobulbus propionicus (strain ATCC 33891 / DSM 2032 / VKM B-1956 / 1pr3)</name>
    <dbReference type="NCBI Taxonomy" id="577650"/>
    <lineage>
        <taxon>Bacteria</taxon>
        <taxon>Pseudomonadati</taxon>
        <taxon>Thermodesulfobacteriota</taxon>
        <taxon>Desulfobulbia</taxon>
        <taxon>Desulfobulbales</taxon>
        <taxon>Desulfobulbaceae</taxon>
        <taxon>Desulfobulbus</taxon>
    </lineage>
</organism>
<evidence type="ECO:0000313" key="5">
    <source>
        <dbReference type="EMBL" id="ADW17936.1"/>
    </source>
</evidence>
<evidence type="ECO:0000256" key="3">
    <source>
        <dbReference type="ARBA" id="ARBA00022750"/>
    </source>
</evidence>
<dbReference type="EMBL" id="CP002364">
    <property type="protein sequence ID" value="ADW17936.1"/>
    <property type="molecule type" value="Genomic_DNA"/>
</dbReference>
<evidence type="ECO:0000256" key="4">
    <source>
        <dbReference type="ARBA" id="ARBA00022801"/>
    </source>
</evidence>
<dbReference type="Gene3D" id="3.40.50.1450">
    <property type="entry name" value="HybD-like"/>
    <property type="match status" value="1"/>
</dbReference>
<reference evidence="5 6" key="1">
    <citation type="journal article" date="2011" name="Stand. Genomic Sci.">
        <title>Complete genome sequence of Desulfobulbus propionicus type strain (1pr3).</title>
        <authorList>
            <person name="Pagani I."/>
            <person name="Lapidus A."/>
            <person name="Nolan M."/>
            <person name="Lucas S."/>
            <person name="Hammon N."/>
            <person name="Deshpande S."/>
            <person name="Cheng J.F."/>
            <person name="Chertkov O."/>
            <person name="Davenport K."/>
            <person name="Tapia R."/>
            <person name="Han C."/>
            <person name="Goodwin L."/>
            <person name="Pitluck S."/>
            <person name="Liolios K."/>
            <person name="Mavromatis K."/>
            <person name="Ivanova N."/>
            <person name="Mikhailova N."/>
            <person name="Pati A."/>
            <person name="Chen A."/>
            <person name="Palaniappan K."/>
            <person name="Land M."/>
            <person name="Hauser L."/>
            <person name="Chang Y.J."/>
            <person name="Jeffries C.D."/>
            <person name="Detter J.C."/>
            <person name="Brambilla E."/>
            <person name="Kannan K.P."/>
            <person name="Djao O.D."/>
            <person name="Rohde M."/>
            <person name="Pukall R."/>
            <person name="Spring S."/>
            <person name="Goker M."/>
            <person name="Sikorski J."/>
            <person name="Woyke T."/>
            <person name="Bristow J."/>
            <person name="Eisen J.A."/>
            <person name="Markowitz V."/>
            <person name="Hugenholtz P."/>
            <person name="Kyrpides N.C."/>
            <person name="Klenk H.P."/>
        </authorList>
    </citation>
    <scope>NUCLEOTIDE SEQUENCE [LARGE SCALE GENOMIC DNA]</scope>
    <source>
        <strain evidence="6">ATCC 33891 / DSM 2032 / 1pr3</strain>
    </source>
</reference>
<keyword evidence="6" id="KW-1185">Reference proteome</keyword>
<dbReference type="Pfam" id="PF01750">
    <property type="entry name" value="HycI"/>
    <property type="match status" value="1"/>
</dbReference>
<evidence type="ECO:0000256" key="2">
    <source>
        <dbReference type="ARBA" id="ARBA00022670"/>
    </source>
</evidence>
<dbReference type="Proteomes" id="UP000006365">
    <property type="component" value="Chromosome"/>
</dbReference>